<dbReference type="EMBL" id="JAFLCK010000005">
    <property type="protein sequence ID" value="MBN8659697.1"/>
    <property type="molecule type" value="Genomic_DNA"/>
</dbReference>
<dbReference type="Proteomes" id="UP000664277">
    <property type="component" value="Unassembled WGS sequence"/>
</dbReference>
<dbReference type="PANTHER" id="PTHR43679:SF2">
    <property type="entry name" value="OCTANOYL-[GCVH]:PROTEIN N-OCTANOYLTRANSFERASE"/>
    <property type="match status" value="1"/>
</dbReference>
<evidence type="ECO:0000259" key="1">
    <source>
        <dbReference type="PROSITE" id="PS51733"/>
    </source>
</evidence>
<dbReference type="InterPro" id="IPR045864">
    <property type="entry name" value="aa-tRNA-synth_II/BPL/LPL"/>
</dbReference>
<evidence type="ECO:0000313" key="2">
    <source>
        <dbReference type="EMBL" id="MBN8659697.1"/>
    </source>
</evidence>
<protein>
    <submittedName>
        <fullName evidence="2">Lipoate--protein ligase family protein</fullName>
    </submittedName>
</protein>
<dbReference type="PROSITE" id="PS51733">
    <property type="entry name" value="BPL_LPL_CATALYTIC"/>
    <property type="match status" value="1"/>
</dbReference>
<dbReference type="SUPFAM" id="SSF55681">
    <property type="entry name" value="Class II aaRS and biotin synthetases"/>
    <property type="match status" value="1"/>
</dbReference>
<proteinExistence type="predicted"/>
<dbReference type="InterPro" id="IPR050664">
    <property type="entry name" value="Octanoyltrans_LipM/LipL"/>
</dbReference>
<feature type="domain" description="BPL/LPL catalytic" evidence="1">
    <location>
        <begin position="39"/>
        <end position="247"/>
    </location>
</feature>
<sequence length="272" mass="30489">MQTEFPKGLKTFRLIPYEVQDPVTNMAIDEALLELHIRGKCPPTLRFYGWEPAAVSFGYSQKVSERVSERLKELGLGMVRRPTGGRAVLHQGELTYSYVGPVGSKSVQQDYKEICRAFIIGLEKLGVEVELGRADSGYRSHEDCFEATTLADLHHNGSKLVGSAQLRRKESLLQHGSVILDQKQDAMAYALGLGSYAKTKENQEHSESQTALASKRHACLKDLVDVDRTSLEEAIGFGFSKVFDCTFSVYDLTFEEWQVVDSLKSDPEKYRV</sequence>
<organism evidence="2 3">
    <name type="scientific">Candidatus Obscuribacter phosphatis</name>
    <dbReference type="NCBI Taxonomy" id="1906157"/>
    <lineage>
        <taxon>Bacteria</taxon>
        <taxon>Bacillati</taxon>
        <taxon>Candidatus Melainabacteria</taxon>
        <taxon>Candidatus Obscuribacterales</taxon>
        <taxon>Candidatus Obscuribacteraceae</taxon>
        <taxon>Candidatus Obscuribacter</taxon>
    </lineage>
</organism>
<dbReference type="InterPro" id="IPR004143">
    <property type="entry name" value="BPL_LPL_catalytic"/>
</dbReference>
<dbReference type="PANTHER" id="PTHR43679">
    <property type="entry name" value="OCTANOYLTRANSFERASE LIPM-RELATED"/>
    <property type="match status" value="1"/>
</dbReference>
<comment type="caution">
    <text evidence="2">The sequence shown here is derived from an EMBL/GenBank/DDBJ whole genome shotgun (WGS) entry which is preliminary data.</text>
</comment>
<dbReference type="GO" id="GO:0016874">
    <property type="term" value="F:ligase activity"/>
    <property type="evidence" value="ECO:0007669"/>
    <property type="project" value="UniProtKB-KW"/>
</dbReference>
<dbReference type="Pfam" id="PF21948">
    <property type="entry name" value="LplA-B_cat"/>
    <property type="match status" value="1"/>
</dbReference>
<keyword evidence="2" id="KW-0436">Ligase</keyword>
<dbReference type="Gene3D" id="3.30.930.10">
    <property type="entry name" value="Bira Bifunctional Protein, Domain 2"/>
    <property type="match status" value="1"/>
</dbReference>
<accession>A0A8J7PEC5</accession>
<dbReference type="AlphaFoldDB" id="A0A8J7PEC5"/>
<evidence type="ECO:0000313" key="3">
    <source>
        <dbReference type="Proteomes" id="UP000664277"/>
    </source>
</evidence>
<reference evidence="2" key="1">
    <citation type="submission" date="2021-02" db="EMBL/GenBank/DDBJ databases">
        <title>Genome-Resolved Metagenomics of a Microbial Community Performing Photosynthetic Biological Nutrient Removal.</title>
        <authorList>
            <person name="Mcdaniel E.A."/>
        </authorList>
    </citation>
    <scope>NUCLEOTIDE SEQUENCE</scope>
    <source>
        <strain evidence="2">UWPOB_OBS1</strain>
    </source>
</reference>
<gene>
    <name evidence="2" type="ORF">J0M35_05000</name>
</gene>
<name>A0A8J7PEC5_9BACT</name>
<dbReference type="CDD" id="cd16443">
    <property type="entry name" value="LplA"/>
    <property type="match status" value="1"/>
</dbReference>